<organism evidence="2 3">
    <name type="scientific">Alkalibacillus salilacus</name>
    <dbReference type="NCBI Taxonomy" id="284582"/>
    <lineage>
        <taxon>Bacteria</taxon>
        <taxon>Bacillati</taxon>
        <taxon>Bacillota</taxon>
        <taxon>Bacilli</taxon>
        <taxon>Bacillales</taxon>
        <taxon>Bacillaceae</taxon>
        <taxon>Alkalibacillus</taxon>
    </lineage>
</organism>
<proteinExistence type="predicted"/>
<sequence>MNIYILILLISAILFAIISIFTKKTPFFPDFSAGKYSKEQRVYSQRISACLTSIACLILATLIHFNLLLPTFFLLIPIIWGLLNALFLQISKKNQKTIE</sequence>
<evidence type="ECO:0000313" key="2">
    <source>
        <dbReference type="EMBL" id="MDQ0158791.1"/>
    </source>
</evidence>
<keyword evidence="1" id="KW-0812">Transmembrane</keyword>
<feature type="transmembrane region" description="Helical" evidence="1">
    <location>
        <begin position="43"/>
        <end position="65"/>
    </location>
</feature>
<name>A0ABT9VCX6_9BACI</name>
<comment type="caution">
    <text evidence="2">The sequence shown here is derived from an EMBL/GenBank/DDBJ whole genome shotgun (WGS) entry which is preliminary data.</text>
</comment>
<protein>
    <submittedName>
        <fullName evidence="2">4-hydroxybenzoate polyprenyltransferase</fullName>
    </submittedName>
</protein>
<accession>A0ABT9VCX6</accession>
<keyword evidence="3" id="KW-1185">Reference proteome</keyword>
<evidence type="ECO:0000313" key="3">
    <source>
        <dbReference type="Proteomes" id="UP001224359"/>
    </source>
</evidence>
<dbReference type="Proteomes" id="UP001224359">
    <property type="component" value="Unassembled WGS sequence"/>
</dbReference>
<evidence type="ECO:0000256" key="1">
    <source>
        <dbReference type="SAM" id="Phobius"/>
    </source>
</evidence>
<keyword evidence="1" id="KW-1133">Transmembrane helix</keyword>
<dbReference type="EMBL" id="JAUSTQ010000002">
    <property type="protein sequence ID" value="MDQ0158791.1"/>
    <property type="molecule type" value="Genomic_DNA"/>
</dbReference>
<feature type="transmembrane region" description="Helical" evidence="1">
    <location>
        <begin position="6"/>
        <end position="22"/>
    </location>
</feature>
<gene>
    <name evidence="2" type="ORF">J2S77_000747</name>
</gene>
<keyword evidence="1" id="KW-0472">Membrane</keyword>
<reference evidence="2 3" key="1">
    <citation type="submission" date="2023-07" db="EMBL/GenBank/DDBJ databases">
        <title>Genomic Encyclopedia of Type Strains, Phase IV (KMG-IV): sequencing the most valuable type-strain genomes for metagenomic binning, comparative biology and taxonomic classification.</title>
        <authorList>
            <person name="Goeker M."/>
        </authorList>
    </citation>
    <scope>NUCLEOTIDE SEQUENCE [LARGE SCALE GENOMIC DNA]</scope>
    <source>
        <strain evidence="2 3">DSM 16460</strain>
    </source>
</reference>
<feature type="transmembrane region" description="Helical" evidence="1">
    <location>
        <begin position="71"/>
        <end position="90"/>
    </location>
</feature>